<dbReference type="EMBL" id="NFEZ01000001">
    <property type="protein sequence ID" value="PLT48406.1"/>
    <property type="molecule type" value="Genomic_DNA"/>
</dbReference>
<dbReference type="CDD" id="cd06533">
    <property type="entry name" value="Glyco_transf_WecG_TagA"/>
    <property type="match status" value="1"/>
</dbReference>
<gene>
    <name evidence="7" type="ORF">B8V81_0538</name>
</gene>
<evidence type="ECO:0000256" key="6">
    <source>
        <dbReference type="SAM" id="MobiDB-lite"/>
    </source>
</evidence>
<dbReference type="GO" id="GO:0047244">
    <property type="term" value="F:N-acetylglucosaminyldiphosphoundecaprenol N-acetyl-beta-D-mannosaminyltransferase activity"/>
    <property type="evidence" value="ECO:0007669"/>
    <property type="project" value="UniProtKB-UniRule"/>
</dbReference>
<dbReference type="UniPathway" id="UPA00632"/>
<comment type="pathway">
    <text evidence="5">Cell wall biogenesis; teichoic acid biosynthesis.</text>
</comment>
<dbReference type="NCBIfam" id="TIGR00696">
    <property type="entry name" value="wecG_tagA_cpsF"/>
    <property type="match status" value="1"/>
</dbReference>
<accession>A0A2N5NDH5</accession>
<dbReference type="Pfam" id="PF03808">
    <property type="entry name" value="Glyco_tran_WecG"/>
    <property type="match status" value="1"/>
</dbReference>
<feature type="compositionally biased region" description="Polar residues" evidence="6">
    <location>
        <begin position="1"/>
        <end position="12"/>
    </location>
</feature>
<keyword evidence="2 5" id="KW-0808">Transferase</keyword>
<dbReference type="AlphaFoldDB" id="A0A2N5NDH5"/>
<protein>
    <recommendedName>
        <fullName evidence="5">N-acetylglucosaminyldiphosphoundecaprenol N-acetyl-beta-D-mannosaminyltransferase</fullName>
        <ecNumber evidence="5">2.4.1.187</ecNumber>
    </recommendedName>
    <alternativeName>
        <fullName evidence="5">N-acetylmannosaminyltransferase</fullName>
    </alternativeName>
    <alternativeName>
        <fullName evidence="5">UDP-N-acetylmannosamine transferase</fullName>
    </alternativeName>
    <alternativeName>
        <fullName evidence="5">UDP-N-acetylmannosamine:N-acetylglucosaminyl pyrophosphorylundecaprenol N-acetylmannosaminyltransferase</fullName>
    </alternativeName>
</protein>
<comment type="catalytic activity">
    <reaction evidence="5">
        <text>UDP-N-acetyl-alpha-D-mannosamine + N-acetyl-alpha-D-glucosaminyl-di-trans,octa-cis-undecaprenyl diphosphate = N-acetyl-beta-D-mannosaminyl-(1-&gt;4)-N-acetyl-alpha-D-glucosaminyl di-trans,octa-cis-undecaprenyl diphosphate + UDP + H(+)</text>
        <dbReference type="Rhea" id="RHEA:16053"/>
        <dbReference type="ChEBI" id="CHEBI:15378"/>
        <dbReference type="ChEBI" id="CHEBI:58223"/>
        <dbReference type="ChEBI" id="CHEBI:62959"/>
        <dbReference type="ChEBI" id="CHEBI:68623"/>
        <dbReference type="ChEBI" id="CHEBI:132210"/>
        <dbReference type="EC" id="2.4.1.187"/>
    </reaction>
</comment>
<sequence length="307" mass="34218">MSTNIDSNNKITASPAAGAEDADPPSGAALQSDAPEAVRLAEAMEDATDATEWLESRLVPKVSIYGVPFSRMGMDETVEYLTNRIEAGRPSQIVTANPIMVMMGLEDPAFHRMLREADLVVPDGAGVVWAAGHVGQPVRERVPGFDLMHRLFLEGEERGWTAYLLGTTQEVIDEAAAKLGEKYPGTRIVGTHHGFFGEKEDPDVIARIRAARPDMLFVARSATTQEPWIARYKQELGVPLVMGVGGSFDIIAGRLKRAPVFMQKLRLEWFYRLLQQPTRFRRMLVLPQFALKVIRDKEKVTKPYELR</sequence>
<keyword evidence="8" id="KW-1185">Reference proteome</keyword>
<evidence type="ECO:0000256" key="3">
    <source>
        <dbReference type="ARBA" id="ARBA00022944"/>
    </source>
</evidence>
<dbReference type="GO" id="GO:0019350">
    <property type="term" value="P:teichoic acid biosynthetic process"/>
    <property type="evidence" value="ECO:0007669"/>
    <property type="project" value="UniProtKB-UniRule"/>
</dbReference>
<evidence type="ECO:0000256" key="5">
    <source>
        <dbReference type="HAMAP-Rule" id="MF_02070"/>
    </source>
</evidence>
<dbReference type="Proteomes" id="UP000234789">
    <property type="component" value="Unassembled WGS sequence"/>
</dbReference>
<evidence type="ECO:0000256" key="2">
    <source>
        <dbReference type="ARBA" id="ARBA00022679"/>
    </source>
</evidence>
<feature type="region of interest" description="Disordered" evidence="6">
    <location>
        <begin position="1"/>
        <end position="34"/>
    </location>
</feature>
<dbReference type="GO" id="GO:0071555">
    <property type="term" value="P:cell wall organization"/>
    <property type="evidence" value="ECO:0007669"/>
    <property type="project" value="UniProtKB-KW"/>
</dbReference>
<dbReference type="InterPro" id="IPR034714">
    <property type="entry name" value="TagA_TarA"/>
</dbReference>
<evidence type="ECO:0000313" key="8">
    <source>
        <dbReference type="Proteomes" id="UP000234789"/>
    </source>
</evidence>
<evidence type="ECO:0000313" key="7">
    <source>
        <dbReference type="EMBL" id="PLT48406.1"/>
    </source>
</evidence>
<dbReference type="PANTHER" id="PTHR34136">
    <property type="match status" value="1"/>
</dbReference>
<keyword evidence="1 5" id="KW-0328">Glycosyltransferase</keyword>
<name>A0A2N5NDH5_9BACL</name>
<dbReference type="InterPro" id="IPR004629">
    <property type="entry name" value="WecG_TagA_CpsF"/>
</dbReference>
<keyword evidence="3 5" id="KW-0777">Teichoic acid biosynthesis</keyword>
<evidence type="ECO:0000256" key="1">
    <source>
        <dbReference type="ARBA" id="ARBA00022676"/>
    </source>
</evidence>
<dbReference type="EC" id="2.4.1.187" evidence="5"/>
<comment type="function">
    <text evidence="5">Catalyzes the conversion of GlcNAc-PP-undecaprenol into ManNAc-GlcNAc-PP-undecaprenol, the first committed lipid intermediate in the de novo synthesis of teichoic acid.</text>
</comment>
<evidence type="ECO:0000256" key="4">
    <source>
        <dbReference type="ARBA" id="ARBA00023316"/>
    </source>
</evidence>
<dbReference type="PANTHER" id="PTHR34136:SF1">
    <property type="entry name" value="UDP-N-ACETYL-D-MANNOSAMINURONIC ACID TRANSFERASE"/>
    <property type="match status" value="1"/>
</dbReference>
<dbReference type="HAMAP" id="MF_02070">
    <property type="entry name" value="TagA_TarA"/>
    <property type="match status" value="1"/>
</dbReference>
<comment type="caution">
    <text evidence="7">The sequence shown here is derived from an EMBL/GenBank/DDBJ whole genome shotgun (WGS) entry which is preliminary data.</text>
</comment>
<proteinExistence type="inferred from homology"/>
<organism evidence="7 8">
    <name type="scientific">Paenibacillus pasadenensis</name>
    <dbReference type="NCBI Taxonomy" id="217090"/>
    <lineage>
        <taxon>Bacteria</taxon>
        <taxon>Bacillati</taxon>
        <taxon>Bacillota</taxon>
        <taxon>Bacilli</taxon>
        <taxon>Bacillales</taxon>
        <taxon>Paenibacillaceae</taxon>
        <taxon>Paenibacillus</taxon>
    </lineage>
</organism>
<reference evidence="7 8" key="1">
    <citation type="submission" date="2017-05" db="EMBL/GenBank/DDBJ databases">
        <title>Functional genome analysis of Paenibacillus pasadenensis strain R16: insights on endophytic life style and antifungal activity.</title>
        <authorList>
            <person name="Passera A."/>
            <person name="Marcolungo L."/>
            <person name="Casati P."/>
            <person name="Brasca M."/>
            <person name="Quaglino F."/>
            <person name="Delledonne M."/>
        </authorList>
    </citation>
    <scope>NUCLEOTIDE SEQUENCE [LARGE SCALE GENOMIC DNA]</scope>
    <source>
        <strain evidence="7 8">R16</strain>
    </source>
</reference>
<keyword evidence="4 5" id="KW-0961">Cell wall biogenesis/degradation</keyword>
<comment type="similarity">
    <text evidence="5">Belongs to the glycosyltransferase 26 family. TagA/TarA subfamily.</text>
</comment>